<dbReference type="PANTHER" id="PTHR33075">
    <property type="entry name" value="OS02G0499800 PROTEIN"/>
    <property type="match status" value="1"/>
</dbReference>
<sequence length="300" mass="33786">MVTPAPPTGWDFSTGDSIRDEVWSRFGSPVHFSSHFSRSTFRLVVDVPRSSFRLTSSSVALALRAAIGGSPSDLHVDPLIDRSFTFLVCSKKVGLWIYSLRSFSCKDFSVRYFLWKNGGPDWRREWDLWQAEQYNEWTIVKRRYSSGNRSQHLIKASSVFDRLKFDIPSSPKRITQKSDSIVSKEIFLANSDPKGMEIEISLPPSPRKRGKKRTPFVDSQVRRSGRLLALRDGFKNILQEDPNMGVGKPRGKAVKKLKQLAEKIGSEMCGTSLEEVSSLVDLGEAQVIKLKTIGPSNDEA</sequence>
<dbReference type="EMBL" id="CM000142">
    <property type="protein sequence ID" value="EEE63028.1"/>
    <property type="molecule type" value="Genomic_DNA"/>
</dbReference>
<reference evidence="1" key="1">
    <citation type="journal article" date="2005" name="PLoS Biol.">
        <title>The genomes of Oryza sativa: a history of duplications.</title>
        <authorList>
            <person name="Yu J."/>
            <person name="Wang J."/>
            <person name="Lin W."/>
            <person name="Li S."/>
            <person name="Li H."/>
            <person name="Zhou J."/>
            <person name="Ni P."/>
            <person name="Dong W."/>
            <person name="Hu S."/>
            <person name="Zeng C."/>
            <person name="Zhang J."/>
            <person name="Zhang Y."/>
            <person name="Li R."/>
            <person name="Xu Z."/>
            <person name="Li S."/>
            <person name="Li X."/>
            <person name="Zheng H."/>
            <person name="Cong L."/>
            <person name="Lin L."/>
            <person name="Yin J."/>
            <person name="Geng J."/>
            <person name="Li G."/>
            <person name="Shi J."/>
            <person name="Liu J."/>
            <person name="Lv H."/>
            <person name="Li J."/>
            <person name="Wang J."/>
            <person name="Deng Y."/>
            <person name="Ran L."/>
            <person name="Shi X."/>
            <person name="Wang X."/>
            <person name="Wu Q."/>
            <person name="Li C."/>
            <person name="Ren X."/>
            <person name="Wang J."/>
            <person name="Wang X."/>
            <person name="Li D."/>
            <person name="Liu D."/>
            <person name="Zhang X."/>
            <person name="Ji Z."/>
            <person name="Zhao W."/>
            <person name="Sun Y."/>
            <person name="Zhang Z."/>
            <person name="Bao J."/>
            <person name="Han Y."/>
            <person name="Dong L."/>
            <person name="Ji J."/>
            <person name="Chen P."/>
            <person name="Wu S."/>
            <person name="Liu J."/>
            <person name="Xiao Y."/>
            <person name="Bu D."/>
            <person name="Tan J."/>
            <person name="Yang L."/>
            <person name="Ye C."/>
            <person name="Zhang J."/>
            <person name="Xu J."/>
            <person name="Zhou Y."/>
            <person name="Yu Y."/>
            <person name="Zhang B."/>
            <person name="Zhuang S."/>
            <person name="Wei H."/>
            <person name="Liu B."/>
            <person name="Lei M."/>
            <person name="Yu H."/>
            <person name="Li Y."/>
            <person name="Xu H."/>
            <person name="Wei S."/>
            <person name="He X."/>
            <person name="Fang L."/>
            <person name="Zhang Z."/>
            <person name="Zhang Y."/>
            <person name="Huang X."/>
            <person name="Su Z."/>
            <person name="Tong W."/>
            <person name="Li J."/>
            <person name="Tong Z."/>
            <person name="Li S."/>
            <person name="Ye J."/>
            <person name="Wang L."/>
            <person name="Fang L."/>
            <person name="Lei T."/>
            <person name="Chen C."/>
            <person name="Chen H."/>
            <person name="Xu Z."/>
            <person name="Li H."/>
            <person name="Huang H."/>
            <person name="Zhang F."/>
            <person name="Xu H."/>
            <person name="Li N."/>
            <person name="Zhao C."/>
            <person name="Li S."/>
            <person name="Dong L."/>
            <person name="Huang Y."/>
            <person name="Li L."/>
            <person name="Xi Y."/>
            <person name="Qi Q."/>
            <person name="Li W."/>
            <person name="Zhang B."/>
            <person name="Hu W."/>
            <person name="Zhang Y."/>
            <person name="Tian X."/>
            <person name="Jiao Y."/>
            <person name="Liang X."/>
            <person name="Jin J."/>
            <person name="Gao L."/>
            <person name="Zheng W."/>
            <person name="Hao B."/>
            <person name="Liu S."/>
            <person name="Wang W."/>
            <person name="Yuan L."/>
            <person name="Cao M."/>
            <person name="McDermott J."/>
            <person name="Samudrala R."/>
            <person name="Wang J."/>
            <person name="Wong G.K."/>
            <person name="Yang H."/>
        </authorList>
    </citation>
    <scope>NUCLEOTIDE SEQUENCE [LARGE SCALE GENOMIC DNA]</scope>
</reference>
<dbReference type="Proteomes" id="UP000007752">
    <property type="component" value="Chromosome 5"/>
</dbReference>
<evidence type="ECO:0000313" key="1">
    <source>
        <dbReference type="EMBL" id="EEE63028.1"/>
    </source>
</evidence>
<reference evidence="1" key="2">
    <citation type="submission" date="2008-12" db="EMBL/GenBank/DDBJ databases">
        <title>Improved gene annotation of the rice (Oryza sativa) genomes.</title>
        <authorList>
            <person name="Wang J."/>
            <person name="Li R."/>
            <person name="Fan W."/>
            <person name="Huang Q."/>
            <person name="Zhang J."/>
            <person name="Zhou Y."/>
            <person name="Hu Y."/>
            <person name="Zi S."/>
            <person name="Li J."/>
            <person name="Ni P."/>
            <person name="Zheng H."/>
            <person name="Zhang Y."/>
            <person name="Zhao M."/>
            <person name="Hao Q."/>
            <person name="McDermott J."/>
            <person name="Samudrala R."/>
            <person name="Kristiansen K."/>
            <person name="Wong G.K.-S."/>
        </authorList>
    </citation>
    <scope>NUCLEOTIDE SEQUENCE</scope>
</reference>
<protein>
    <submittedName>
        <fullName evidence="1">Uncharacterized protein</fullName>
    </submittedName>
</protein>
<dbReference type="AlphaFoldDB" id="B9FNJ2"/>
<organism evidence="1">
    <name type="scientific">Oryza sativa subsp. japonica</name>
    <name type="common">Rice</name>
    <dbReference type="NCBI Taxonomy" id="39947"/>
    <lineage>
        <taxon>Eukaryota</taxon>
        <taxon>Viridiplantae</taxon>
        <taxon>Streptophyta</taxon>
        <taxon>Embryophyta</taxon>
        <taxon>Tracheophyta</taxon>
        <taxon>Spermatophyta</taxon>
        <taxon>Magnoliopsida</taxon>
        <taxon>Liliopsida</taxon>
        <taxon>Poales</taxon>
        <taxon>Poaceae</taxon>
        <taxon>BOP clade</taxon>
        <taxon>Oryzoideae</taxon>
        <taxon>Oryzeae</taxon>
        <taxon>Oryzinae</taxon>
        <taxon>Oryza</taxon>
        <taxon>Oryza sativa</taxon>
    </lineage>
</organism>
<name>B9FNJ2_ORYSJ</name>
<proteinExistence type="predicted"/>
<accession>B9FNJ2</accession>
<gene>
    <name evidence="1" type="ORF">OsJ_17836</name>
</gene>